<evidence type="ECO:0000313" key="2">
    <source>
        <dbReference type="Proteomes" id="UP000184050"/>
    </source>
</evidence>
<accession>A0A1M6CUZ5</accession>
<protein>
    <submittedName>
        <fullName evidence="1">Uncharacterized protein</fullName>
    </submittedName>
</protein>
<evidence type="ECO:0000313" key="1">
    <source>
        <dbReference type="EMBL" id="SHI64905.1"/>
    </source>
</evidence>
<dbReference type="RefSeq" id="WP_073165839.1">
    <property type="nucleotide sequence ID" value="NZ_FQZE01000004.1"/>
</dbReference>
<dbReference type="EMBL" id="FQZE01000004">
    <property type="protein sequence ID" value="SHI64905.1"/>
    <property type="molecule type" value="Genomic_DNA"/>
</dbReference>
<dbReference type="STRING" id="1168035.SAMN05444280_104105"/>
<dbReference type="OrthoDB" id="6402658at2"/>
<reference evidence="1 2" key="1">
    <citation type="submission" date="2016-11" db="EMBL/GenBank/DDBJ databases">
        <authorList>
            <person name="Jaros S."/>
            <person name="Januszkiewicz K."/>
            <person name="Wedrychowicz H."/>
        </authorList>
    </citation>
    <scope>NUCLEOTIDE SEQUENCE [LARGE SCALE GENOMIC DNA]</scope>
    <source>
        <strain evidence="1 2">DSM 27063</strain>
    </source>
</reference>
<gene>
    <name evidence="1" type="ORF">SAMN05444280_104105</name>
</gene>
<dbReference type="Proteomes" id="UP000184050">
    <property type="component" value="Unassembled WGS sequence"/>
</dbReference>
<dbReference type="Pfam" id="PF22539">
    <property type="entry name" value="DUF7004"/>
    <property type="match status" value="1"/>
</dbReference>
<dbReference type="AlphaFoldDB" id="A0A1M6CUZ5"/>
<sequence>MSHRINQFSNGGFIEFDTGSFDEWCVFVTRSNGKRFAPTDIQYFSRLKKLGEKYGSSKIYDDFVVVFNRTQPGVDPNTLKLIHFLSRFYEKDALEVEIWFNVLYAGMIAEENKEKAILGKRIKRLGMYQVLIENFNPEEAAVFSKGKKWKELHQLMKKRGF</sequence>
<keyword evidence="2" id="KW-1185">Reference proteome</keyword>
<name>A0A1M6CUZ5_9BACT</name>
<organism evidence="1 2">
    <name type="scientific">Tangfeifania diversioriginum</name>
    <dbReference type="NCBI Taxonomy" id="1168035"/>
    <lineage>
        <taxon>Bacteria</taxon>
        <taxon>Pseudomonadati</taxon>
        <taxon>Bacteroidota</taxon>
        <taxon>Bacteroidia</taxon>
        <taxon>Marinilabiliales</taxon>
        <taxon>Prolixibacteraceae</taxon>
        <taxon>Tangfeifania</taxon>
    </lineage>
</organism>
<proteinExistence type="predicted"/>
<dbReference type="InterPro" id="IPR054273">
    <property type="entry name" value="DUF7004"/>
</dbReference>